<keyword evidence="2 5" id="KW-0812">Transmembrane</keyword>
<dbReference type="GO" id="GO:0016020">
    <property type="term" value="C:membrane"/>
    <property type="evidence" value="ECO:0007669"/>
    <property type="project" value="UniProtKB-SubCell"/>
</dbReference>
<dbReference type="Proteomes" id="UP000316291">
    <property type="component" value="Unassembled WGS sequence"/>
</dbReference>
<keyword evidence="7" id="KW-1185">Reference proteome</keyword>
<feature type="transmembrane region" description="Helical" evidence="5">
    <location>
        <begin position="69"/>
        <end position="90"/>
    </location>
</feature>
<accession>A0A562QXS1</accession>
<evidence type="ECO:0000256" key="3">
    <source>
        <dbReference type="ARBA" id="ARBA00022989"/>
    </source>
</evidence>
<gene>
    <name evidence="6" type="ORF">IQ16_06949</name>
</gene>
<evidence type="ECO:0000256" key="1">
    <source>
        <dbReference type="ARBA" id="ARBA00004141"/>
    </source>
</evidence>
<dbReference type="EMBL" id="VLLA01000024">
    <property type="protein sequence ID" value="TWI61648.1"/>
    <property type="molecule type" value="Genomic_DNA"/>
</dbReference>
<comment type="caution">
    <text evidence="6">The sequence shown here is derived from an EMBL/GenBank/DDBJ whole genome shotgun (WGS) entry which is preliminary data.</text>
</comment>
<comment type="subcellular location">
    <subcellularLocation>
        <location evidence="1">Membrane</location>
        <topology evidence="1">Multi-pass membrane protein</topology>
    </subcellularLocation>
</comment>
<evidence type="ECO:0000256" key="4">
    <source>
        <dbReference type="ARBA" id="ARBA00023136"/>
    </source>
</evidence>
<proteinExistence type="predicted"/>
<evidence type="ECO:0000313" key="6">
    <source>
        <dbReference type="EMBL" id="TWI61648.1"/>
    </source>
</evidence>
<feature type="transmembrane region" description="Helical" evidence="5">
    <location>
        <begin position="28"/>
        <end position="49"/>
    </location>
</feature>
<sequence>MVATLTFRRTSMSTTTLETVAPGRALRIGLWAAQVVLAFVFISAGFVKLTTPIPQLAAMMPWAGQYSETFVRSIALVDLAGGIGILLPALTRILPRLTVLAALGCAVLQVIALLFHLSRGEAAVTPLNVVLLALALFVLWGRNGKAPIAPRQF</sequence>
<keyword evidence="3 5" id="KW-1133">Transmembrane helix</keyword>
<dbReference type="AlphaFoldDB" id="A0A562QXS1"/>
<dbReference type="InterPro" id="IPR032808">
    <property type="entry name" value="DoxX"/>
</dbReference>
<reference evidence="6 7" key="1">
    <citation type="journal article" date="2015" name="Stand. Genomic Sci.">
        <title>Genomic Encyclopedia of Bacterial and Archaeal Type Strains, Phase III: the genomes of soil and plant-associated and newly described type strains.</title>
        <authorList>
            <person name="Whitman W.B."/>
            <person name="Woyke T."/>
            <person name="Klenk H.P."/>
            <person name="Zhou Y."/>
            <person name="Lilburn T.G."/>
            <person name="Beck B.J."/>
            <person name="De Vos P."/>
            <person name="Vandamme P."/>
            <person name="Eisen J.A."/>
            <person name="Garrity G."/>
            <person name="Hugenholtz P."/>
            <person name="Kyrpides N.C."/>
        </authorList>
    </citation>
    <scope>NUCLEOTIDE SEQUENCE [LARGE SCALE GENOMIC DNA]</scope>
    <source>
        <strain evidence="6 7">CGMCC 1.10948</strain>
    </source>
</reference>
<protein>
    <submittedName>
        <fullName evidence="6">DoxX-like protein</fullName>
    </submittedName>
</protein>
<evidence type="ECO:0000256" key="5">
    <source>
        <dbReference type="SAM" id="Phobius"/>
    </source>
</evidence>
<evidence type="ECO:0000256" key="2">
    <source>
        <dbReference type="ARBA" id="ARBA00022692"/>
    </source>
</evidence>
<keyword evidence="4 5" id="KW-0472">Membrane</keyword>
<name>A0A562QXS1_9BRAD</name>
<organism evidence="6 7">
    <name type="scientific">Bradyrhizobium huanghuaihaiense</name>
    <dbReference type="NCBI Taxonomy" id="990078"/>
    <lineage>
        <taxon>Bacteria</taxon>
        <taxon>Pseudomonadati</taxon>
        <taxon>Pseudomonadota</taxon>
        <taxon>Alphaproteobacteria</taxon>
        <taxon>Hyphomicrobiales</taxon>
        <taxon>Nitrobacteraceae</taxon>
        <taxon>Bradyrhizobium</taxon>
    </lineage>
</organism>
<feature type="transmembrane region" description="Helical" evidence="5">
    <location>
        <begin position="97"/>
        <end position="117"/>
    </location>
</feature>
<evidence type="ECO:0000313" key="7">
    <source>
        <dbReference type="Proteomes" id="UP000316291"/>
    </source>
</evidence>
<dbReference type="Pfam" id="PF13564">
    <property type="entry name" value="DoxX_2"/>
    <property type="match status" value="1"/>
</dbReference>
<feature type="transmembrane region" description="Helical" evidence="5">
    <location>
        <begin position="123"/>
        <end position="141"/>
    </location>
</feature>